<keyword evidence="5" id="KW-1185">Reference proteome</keyword>
<dbReference type="FunFam" id="1.25.70.10:FF:000001">
    <property type="entry name" value="Mitochondrial transcription termination factor-like"/>
    <property type="match status" value="1"/>
</dbReference>
<dbReference type="EMBL" id="CM029044">
    <property type="protein sequence ID" value="KAG2605401.1"/>
    <property type="molecule type" value="Genomic_DNA"/>
</dbReference>
<keyword evidence="2" id="KW-0805">Transcription regulation</keyword>
<dbReference type="AlphaFoldDB" id="A0A8T0T2K1"/>
<gene>
    <name evidence="4" type="ORF">PVAP13_4NG076300</name>
</gene>
<dbReference type="SMART" id="SM00733">
    <property type="entry name" value="Mterf"/>
    <property type="match status" value="6"/>
</dbReference>
<evidence type="ECO:0000256" key="3">
    <source>
        <dbReference type="ARBA" id="ARBA00022946"/>
    </source>
</evidence>
<evidence type="ECO:0000313" key="4">
    <source>
        <dbReference type="EMBL" id="KAG2605401.1"/>
    </source>
</evidence>
<dbReference type="InterPro" id="IPR038538">
    <property type="entry name" value="MTERF_sf"/>
</dbReference>
<comment type="caution">
    <text evidence="4">The sequence shown here is derived from an EMBL/GenBank/DDBJ whole genome shotgun (WGS) entry which is preliminary data.</text>
</comment>
<name>A0A8T0T2K1_PANVG</name>
<accession>A0A8T0T2K1</accession>
<dbReference type="Gene3D" id="1.25.70.10">
    <property type="entry name" value="Transcription termination factor 3, mitochondrial"/>
    <property type="match status" value="1"/>
</dbReference>
<comment type="similarity">
    <text evidence="1">Belongs to the mTERF family.</text>
</comment>
<reference evidence="4" key="1">
    <citation type="submission" date="2020-05" db="EMBL/GenBank/DDBJ databases">
        <title>WGS assembly of Panicum virgatum.</title>
        <authorList>
            <person name="Lovell J.T."/>
            <person name="Jenkins J."/>
            <person name="Shu S."/>
            <person name="Juenger T.E."/>
            <person name="Schmutz J."/>
        </authorList>
    </citation>
    <scope>NUCLEOTIDE SEQUENCE</scope>
    <source>
        <strain evidence="4">AP13</strain>
    </source>
</reference>
<proteinExistence type="inferred from homology"/>
<dbReference type="PANTHER" id="PTHR13068:SF102">
    <property type="entry name" value="OS11G0246100 PROTEIN"/>
    <property type="match status" value="1"/>
</dbReference>
<dbReference type="OrthoDB" id="2017321at2759"/>
<sequence>MLLLRRHLLPLLRAATQLPSPTHHRACLLSASASASSSASAAPFCLEEYLVAACGLAPAQARKTAKKAVDQASKDGNKKAFGELRWSRLNSASNPNAVLALLSGVGLSGADIAAVVAADPLLLRSSVKNVSPRLLALRDCLGLSAPQIVRFLLVGSRALRCCDIVPRLEFFISLFGSFERLLVIMKKSNSFLLSNFERVIEPNIALLCQCGLSVRDIAQLCSRNPWLLTYSPERIKEFLLRAEELGVPRSSRMFKKAVSVVADITKEKAAHKLKFLKSTLGCSESEAAIAVSMTPTILPLSEELLLRKIQFFIKEVGMEPQYIVERPVLLTQSLEKRLVPRHCVMKVLQAKGLLNSKMGFFTFVKIGEKTFKLKYIDCHKESVPGLADAYAAAIAGVVPSGIKFKHLKIFQSFLFDGVSATHAH</sequence>
<dbReference type="InterPro" id="IPR003690">
    <property type="entry name" value="MTERF"/>
</dbReference>
<keyword evidence="3" id="KW-0809">Transit peptide</keyword>
<protein>
    <submittedName>
        <fullName evidence="4">Uncharacterized protein</fullName>
    </submittedName>
</protein>
<evidence type="ECO:0000313" key="5">
    <source>
        <dbReference type="Proteomes" id="UP000823388"/>
    </source>
</evidence>
<keyword evidence="2" id="KW-0806">Transcription termination</keyword>
<keyword evidence="2" id="KW-0804">Transcription</keyword>
<dbReference type="Pfam" id="PF02536">
    <property type="entry name" value="mTERF"/>
    <property type="match status" value="1"/>
</dbReference>
<organism evidence="4 5">
    <name type="scientific">Panicum virgatum</name>
    <name type="common">Blackwell switchgrass</name>
    <dbReference type="NCBI Taxonomy" id="38727"/>
    <lineage>
        <taxon>Eukaryota</taxon>
        <taxon>Viridiplantae</taxon>
        <taxon>Streptophyta</taxon>
        <taxon>Embryophyta</taxon>
        <taxon>Tracheophyta</taxon>
        <taxon>Spermatophyta</taxon>
        <taxon>Magnoliopsida</taxon>
        <taxon>Liliopsida</taxon>
        <taxon>Poales</taxon>
        <taxon>Poaceae</taxon>
        <taxon>PACMAD clade</taxon>
        <taxon>Panicoideae</taxon>
        <taxon>Panicodae</taxon>
        <taxon>Paniceae</taxon>
        <taxon>Panicinae</taxon>
        <taxon>Panicum</taxon>
        <taxon>Panicum sect. Hiantes</taxon>
    </lineage>
</organism>
<dbReference type="GO" id="GO:0003676">
    <property type="term" value="F:nucleic acid binding"/>
    <property type="evidence" value="ECO:0007669"/>
    <property type="project" value="InterPro"/>
</dbReference>
<dbReference type="PANTHER" id="PTHR13068">
    <property type="entry name" value="CGI-12 PROTEIN-RELATED"/>
    <property type="match status" value="1"/>
</dbReference>
<evidence type="ECO:0000256" key="2">
    <source>
        <dbReference type="ARBA" id="ARBA00022472"/>
    </source>
</evidence>
<dbReference type="GO" id="GO:0006353">
    <property type="term" value="P:DNA-templated transcription termination"/>
    <property type="evidence" value="ECO:0007669"/>
    <property type="project" value="UniProtKB-KW"/>
</dbReference>
<evidence type="ECO:0000256" key="1">
    <source>
        <dbReference type="ARBA" id="ARBA00007692"/>
    </source>
</evidence>
<dbReference type="Proteomes" id="UP000823388">
    <property type="component" value="Chromosome 4N"/>
</dbReference>